<organism evidence="1 2">
    <name type="scientific">Nocardia bovistercoris</name>
    <dbReference type="NCBI Taxonomy" id="2785916"/>
    <lineage>
        <taxon>Bacteria</taxon>
        <taxon>Bacillati</taxon>
        <taxon>Actinomycetota</taxon>
        <taxon>Actinomycetes</taxon>
        <taxon>Mycobacteriales</taxon>
        <taxon>Nocardiaceae</taxon>
        <taxon>Nocardia</taxon>
    </lineage>
</organism>
<dbReference type="EMBL" id="JADMLG010000009">
    <property type="protein sequence ID" value="MBH0779110.1"/>
    <property type="molecule type" value="Genomic_DNA"/>
</dbReference>
<comment type="caution">
    <text evidence="1">The sequence shown here is derived from an EMBL/GenBank/DDBJ whole genome shotgun (WGS) entry which is preliminary data.</text>
</comment>
<dbReference type="Proteomes" id="UP000655751">
    <property type="component" value="Unassembled WGS sequence"/>
</dbReference>
<accession>A0A931IG22</accession>
<reference evidence="1" key="1">
    <citation type="submission" date="2020-11" db="EMBL/GenBank/DDBJ databases">
        <title>Nocardia NEAU-351.nov., a novel actinomycete isolated from the cow dung.</title>
        <authorList>
            <person name="Zhang X."/>
        </authorList>
    </citation>
    <scope>NUCLEOTIDE SEQUENCE</scope>
    <source>
        <strain evidence="1">NEAU-351</strain>
    </source>
</reference>
<sequence>MNYDHVLVPSGVAVTPEEVDEYLAAQNGVGEVAVVAEMAAVINARDAELPEADTFLGAERVGGAATGNALYVSGPYDAIGFVRALLFEIATPRGYAVYDPQLTWLIDPAGRAEVHVTHGGAGEFPYLTESLAHLWVPELSGPNPYLIAERGEQVYIQTYRDPSGSYTVEYRDGAPERHFGATVEDPKRVAELFWTWAEGNELPDPGWSRVDF</sequence>
<evidence type="ECO:0000313" key="1">
    <source>
        <dbReference type="EMBL" id="MBH0779110.1"/>
    </source>
</evidence>
<dbReference type="AlphaFoldDB" id="A0A931IG22"/>
<protein>
    <submittedName>
        <fullName evidence="1">Uncharacterized protein</fullName>
    </submittedName>
</protein>
<dbReference type="RefSeq" id="WP_196151405.1">
    <property type="nucleotide sequence ID" value="NZ_JADMLG010000009.1"/>
</dbReference>
<gene>
    <name evidence="1" type="ORF">IT779_22835</name>
</gene>
<name>A0A931IG22_9NOCA</name>
<keyword evidence="2" id="KW-1185">Reference proteome</keyword>
<proteinExistence type="predicted"/>
<evidence type="ECO:0000313" key="2">
    <source>
        <dbReference type="Proteomes" id="UP000655751"/>
    </source>
</evidence>